<dbReference type="OrthoDB" id="9518664at2759"/>
<feature type="signal peptide" evidence="5">
    <location>
        <begin position="1"/>
        <end position="16"/>
    </location>
</feature>
<dbReference type="InterPro" id="IPR036186">
    <property type="entry name" value="Serpin_sf"/>
</dbReference>
<dbReference type="InterPro" id="IPR042178">
    <property type="entry name" value="Serpin_sf_1"/>
</dbReference>
<accession>A0A9R1SX16</accession>
<keyword evidence="5" id="KW-0732">Signal</keyword>
<evidence type="ECO:0000313" key="7">
    <source>
        <dbReference type="Proteomes" id="UP000694866"/>
    </source>
</evidence>
<feature type="domain" description="Serpin" evidence="6">
    <location>
        <begin position="133"/>
        <end position="633"/>
    </location>
</feature>
<dbReference type="Pfam" id="PF00079">
    <property type="entry name" value="Serpin"/>
    <property type="match status" value="2"/>
</dbReference>
<dbReference type="InterPro" id="IPR023796">
    <property type="entry name" value="Serpin_dom"/>
</dbReference>
<dbReference type="KEGG" id="fas:105263838"/>
<evidence type="ECO:0000259" key="6">
    <source>
        <dbReference type="SMART" id="SM00093"/>
    </source>
</evidence>
<evidence type="ECO:0000313" key="8">
    <source>
        <dbReference type="RefSeq" id="XP_011298610.1"/>
    </source>
</evidence>
<dbReference type="SUPFAM" id="SSF56574">
    <property type="entry name" value="Serpins"/>
    <property type="match status" value="1"/>
</dbReference>
<dbReference type="Gene3D" id="3.30.497.10">
    <property type="entry name" value="Antithrombin, subunit I, domain 2"/>
    <property type="match status" value="1"/>
</dbReference>
<sequence>MKRFLLVISLALGVYCQLIFPDDFETTGDVRPQNGNTRRPFPTFPQNMYDNVGTNYPMNNYHQQAKTLGAPNNNNNNYDRLSSVLPSRPPAIGTPDTMTAERIYWGNHVNNIIVRGVMNFALDMDRAIDDNQRESSVGPDRDNIVFSPVSLVATLAMVLLGSNGKTFDEVVKILGLSSGVDISGHSEMVHQMLGLLLNSIDTKLPLTANGSQVTIANGIFVQADYPIRPEFLAISNAVYNNEVINVDFMRQSGSAQEIINNWVDMRTHGKIRNILAQAPAPDTKVIFTSALYFSGEWERYFISSATKRKPFTLASGQTVDVDMMYNVENFPYYEDRQLGVKILGLAYKNLPPNPGQSSLFDSTMYILLPTSEDPSALKTLESRLTPDLIERLISNMKVKRCIVGLPRMKLSSTLSLNRALQSLGLTTLFVPDQANLALLSAGPNGLKNHDLPSTSDSLIFTRINNEEPATTGTTHTNNTRRTNYFRYEDKRGGYKIEQWNNGVFVEKISKSQRRKRQITSAVPDRENYKRSKRQSRPIDNDFVKFIERQGFPNYGLDALRNNAHLVNPGLFASDVIHKVEIDVTETGTVAAAATSVVIERSGGAFVVANRPFTFFIRHEPSRLVLFWGSINKPTPNYP</sequence>
<keyword evidence="2" id="KW-0722">Serine protease inhibitor</keyword>
<dbReference type="PANTHER" id="PTHR11461:SF342">
    <property type="entry name" value="SERINE PROTEASE INHIBITOR 28DC"/>
    <property type="match status" value="1"/>
</dbReference>
<dbReference type="RefSeq" id="XP_011298610.1">
    <property type="nucleotide sequence ID" value="XM_011300308.1"/>
</dbReference>
<protein>
    <submittedName>
        <fullName evidence="8">Antithrombin-III</fullName>
    </submittedName>
</protein>
<evidence type="ECO:0000256" key="1">
    <source>
        <dbReference type="ARBA" id="ARBA00022690"/>
    </source>
</evidence>
<reference evidence="8" key="1">
    <citation type="submission" date="2025-08" db="UniProtKB">
        <authorList>
            <consortium name="RefSeq"/>
        </authorList>
    </citation>
    <scope>IDENTIFICATION</scope>
    <source>
        <strain evidence="8">USDA-PBARC FA_bdor</strain>
        <tissue evidence="8">Whole organism</tissue>
    </source>
</reference>
<dbReference type="SMART" id="SM00093">
    <property type="entry name" value="SERPIN"/>
    <property type="match status" value="1"/>
</dbReference>
<keyword evidence="7" id="KW-1185">Reference proteome</keyword>
<comment type="similarity">
    <text evidence="3">Belongs to the serpin family.</text>
</comment>
<feature type="chain" id="PRO_5040421588" evidence="5">
    <location>
        <begin position="17"/>
        <end position="638"/>
    </location>
</feature>
<dbReference type="InterPro" id="IPR042185">
    <property type="entry name" value="Serpin_sf_2"/>
</dbReference>
<evidence type="ECO:0000256" key="4">
    <source>
        <dbReference type="SAM" id="MobiDB-lite"/>
    </source>
</evidence>
<dbReference type="GO" id="GO:0045861">
    <property type="term" value="P:negative regulation of proteolysis"/>
    <property type="evidence" value="ECO:0007669"/>
    <property type="project" value="UniProtKB-ARBA"/>
</dbReference>
<evidence type="ECO:0000256" key="5">
    <source>
        <dbReference type="SAM" id="SignalP"/>
    </source>
</evidence>
<dbReference type="Proteomes" id="UP000694866">
    <property type="component" value="Unplaced"/>
</dbReference>
<dbReference type="AlphaFoldDB" id="A0A9R1SX16"/>
<keyword evidence="1" id="KW-0646">Protease inhibitor</keyword>
<dbReference type="GO" id="GO:0005615">
    <property type="term" value="C:extracellular space"/>
    <property type="evidence" value="ECO:0007669"/>
    <property type="project" value="InterPro"/>
</dbReference>
<proteinExistence type="inferred from homology"/>
<feature type="region of interest" description="Disordered" evidence="4">
    <location>
        <begin position="515"/>
        <end position="534"/>
    </location>
</feature>
<evidence type="ECO:0000256" key="2">
    <source>
        <dbReference type="ARBA" id="ARBA00022900"/>
    </source>
</evidence>
<dbReference type="FunFam" id="2.30.39.10:FF:000035">
    <property type="entry name" value="Serine protease inhibitor (serpin) 16"/>
    <property type="match status" value="1"/>
</dbReference>
<dbReference type="GeneID" id="105263838"/>
<gene>
    <name evidence="8" type="primary">LOC105263838</name>
</gene>
<dbReference type="InterPro" id="IPR000215">
    <property type="entry name" value="Serpin_fam"/>
</dbReference>
<dbReference type="PANTHER" id="PTHR11461">
    <property type="entry name" value="SERINE PROTEASE INHIBITOR, SERPIN"/>
    <property type="match status" value="1"/>
</dbReference>
<evidence type="ECO:0000256" key="3">
    <source>
        <dbReference type="RuleBase" id="RU000411"/>
    </source>
</evidence>
<dbReference type="GO" id="GO:0004867">
    <property type="term" value="F:serine-type endopeptidase inhibitor activity"/>
    <property type="evidence" value="ECO:0007669"/>
    <property type="project" value="UniProtKB-KW"/>
</dbReference>
<name>A0A9R1SX16_9HYME</name>
<dbReference type="Gene3D" id="2.30.39.10">
    <property type="entry name" value="Alpha-1-antitrypsin, domain 1"/>
    <property type="match status" value="2"/>
</dbReference>
<organism evidence="7 8">
    <name type="scientific">Fopius arisanus</name>
    <dbReference type="NCBI Taxonomy" id="64838"/>
    <lineage>
        <taxon>Eukaryota</taxon>
        <taxon>Metazoa</taxon>
        <taxon>Ecdysozoa</taxon>
        <taxon>Arthropoda</taxon>
        <taxon>Hexapoda</taxon>
        <taxon>Insecta</taxon>
        <taxon>Pterygota</taxon>
        <taxon>Neoptera</taxon>
        <taxon>Endopterygota</taxon>
        <taxon>Hymenoptera</taxon>
        <taxon>Apocrita</taxon>
        <taxon>Ichneumonoidea</taxon>
        <taxon>Braconidae</taxon>
        <taxon>Opiinae</taxon>
        <taxon>Fopius</taxon>
    </lineage>
</organism>